<feature type="domain" description="Metallo-beta-lactamase" evidence="1">
    <location>
        <begin position="7"/>
        <end position="189"/>
    </location>
</feature>
<dbReference type="GO" id="GO:0016787">
    <property type="term" value="F:hydrolase activity"/>
    <property type="evidence" value="ECO:0007669"/>
    <property type="project" value="UniProtKB-KW"/>
</dbReference>
<dbReference type="InterPro" id="IPR036866">
    <property type="entry name" value="RibonucZ/Hydroxyglut_hydro"/>
</dbReference>
<protein>
    <submittedName>
        <fullName evidence="2">Metal-dependent hydrolase</fullName>
    </submittedName>
</protein>
<evidence type="ECO:0000313" key="3">
    <source>
        <dbReference type="Proteomes" id="UP001363035"/>
    </source>
</evidence>
<keyword evidence="2" id="KW-0378">Hydrolase</keyword>
<dbReference type="SMART" id="SM00849">
    <property type="entry name" value="Lactamase_B"/>
    <property type="match status" value="1"/>
</dbReference>
<dbReference type="RefSeq" id="WP_336557208.1">
    <property type="nucleotide sequence ID" value="NZ_JAYLLN010000003.1"/>
</dbReference>
<dbReference type="Pfam" id="PF12706">
    <property type="entry name" value="Lactamase_B_2"/>
    <property type="match status" value="1"/>
</dbReference>
<proteinExistence type="predicted"/>
<dbReference type="EMBL" id="JAYLLN010000003">
    <property type="protein sequence ID" value="MEI5983767.1"/>
    <property type="molecule type" value="Genomic_DNA"/>
</dbReference>
<dbReference type="Gene3D" id="3.60.15.10">
    <property type="entry name" value="Ribonuclease Z/Hydroxyacylglutathione hydrolase-like"/>
    <property type="match status" value="1"/>
</dbReference>
<dbReference type="PANTHER" id="PTHR43546:SF3">
    <property type="entry name" value="UPF0173 METAL-DEPENDENT HYDROLASE MJ1163"/>
    <property type="match status" value="1"/>
</dbReference>
<name>A0ABU8I202_9SPHI</name>
<sequence>MKITFYGHSCLGIQIDDTHLLIDPFIRQNPQASHIDIDAIRADYILVTHAHYDHTLDLEFFAEKTGATLISNFEIVNHYAQKGIKGHPMGVGGSWEFPFGTLKMVPASHSSSFLDGSYGGTAAGFILSGPLSTIYISGDTSLTAEMKLIPEFFQIDLAVFPIGGNFTMDVSEAIIASDFIKCNRVLAVHFDTSELIRIDQARSIGEFSKRDKELLILPIGGSLELD</sequence>
<dbReference type="Proteomes" id="UP001363035">
    <property type="component" value="Unassembled WGS sequence"/>
</dbReference>
<evidence type="ECO:0000259" key="1">
    <source>
        <dbReference type="SMART" id="SM00849"/>
    </source>
</evidence>
<dbReference type="PANTHER" id="PTHR43546">
    <property type="entry name" value="UPF0173 METAL-DEPENDENT HYDROLASE MJ1163-RELATED"/>
    <property type="match status" value="1"/>
</dbReference>
<accession>A0ABU8I202</accession>
<reference evidence="2 3" key="1">
    <citation type="submission" date="2024-01" db="EMBL/GenBank/DDBJ databases">
        <title>Sphingobacterium tenebrionis sp. nov., a novel endophyte isolated from tenebrio molitor intestines.</title>
        <authorList>
            <person name="Zhang C."/>
        </authorList>
    </citation>
    <scope>NUCLEOTIDE SEQUENCE [LARGE SCALE GENOMIC DNA]</scope>
    <source>
        <strain evidence="2 3">PU5-4</strain>
    </source>
</reference>
<dbReference type="InterPro" id="IPR050114">
    <property type="entry name" value="UPF0173_UPF0282_UlaG_hydrolase"/>
</dbReference>
<gene>
    <name evidence="2" type="ORF">VJ786_02505</name>
</gene>
<dbReference type="InterPro" id="IPR001279">
    <property type="entry name" value="Metallo-B-lactamas"/>
</dbReference>
<dbReference type="SUPFAM" id="SSF56281">
    <property type="entry name" value="Metallo-hydrolase/oxidoreductase"/>
    <property type="match status" value="1"/>
</dbReference>
<dbReference type="NCBIfam" id="NF001911">
    <property type="entry name" value="PRK00685.1"/>
    <property type="match status" value="1"/>
</dbReference>
<evidence type="ECO:0000313" key="2">
    <source>
        <dbReference type="EMBL" id="MEI5983767.1"/>
    </source>
</evidence>
<keyword evidence="3" id="KW-1185">Reference proteome</keyword>
<organism evidence="2 3">
    <name type="scientific">Sphingobacterium tenebrionis</name>
    <dbReference type="NCBI Taxonomy" id="3111775"/>
    <lineage>
        <taxon>Bacteria</taxon>
        <taxon>Pseudomonadati</taxon>
        <taxon>Bacteroidota</taxon>
        <taxon>Sphingobacteriia</taxon>
        <taxon>Sphingobacteriales</taxon>
        <taxon>Sphingobacteriaceae</taxon>
        <taxon>Sphingobacterium</taxon>
    </lineage>
</organism>
<comment type="caution">
    <text evidence="2">The sequence shown here is derived from an EMBL/GenBank/DDBJ whole genome shotgun (WGS) entry which is preliminary data.</text>
</comment>